<evidence type="ECO:0000313" key="10">
    <source>
        <dbReference type="Proteomes" id="UP000250918"/>
    </source>
</evidence>
<name>A0A855X9D6_9BACT</name>
<evidence type="ECO:0000256" key="4">
    <source>
        <dbReference type="ARBA" id="ARBA00022884"/>
    </source>
</evidence>
<evidence type="ECO:0000256" key="3">
    <source>
        <dbReference type="ARBA" id="ARBA00022801"/>
    </source>
</evidence>
<keyword evidence="2" id="KW-0820">tRNA-binding</keyword>
<dbReference type="CDD" id="cd00462">
    <property type="entry name" value="PTH"/>
    <property type="match status" value="1"/>
</dbReference>
<dbReference type="InterPro" id="IPR018171">
    <property type="entry name" value="Pept_tRNA_hydro_CS"/>
</dbReference>
<dbReference type="PANTHER" id="PTHR17224:SF1">
    <property type="entry name" value="PEPTIDYL-TRNA HYDROLASE"/>
    <property type="match status" value="1"/>
</dbReference>
<dbReference type="EC" id="3.1.1.29" evidence="1 7"/>
<reference evidence="9 10" key="1">
    <citation type="journal article" date="2018" name="ISME J.">
        <title>A methanotrophic archaeon couples anaerobic oxidation of methane to Fe(III) reduction.</title>
        <authorList>
            <person name="Cai C."/>
            <person name="Leu A.O."/>
            <person name="Xie G.J."/>
            <person name="Guo J."/>
            <person name="Feng Y."/>
            <person name="Zhao J.X."/>
            <person name="Tyson G.W."/>
            <person name="Yuan Z."/>
            <person name="Hu S."/>
        </authorList>
    </citation>
    <scope>NUCLEOTIDE SEQUENCE [LARGE SCALE GENOMIC DNA]</scope>
    <source>
        <strain evidence="9">FeB_12</strain>
    </source>
</reference>
<feature type="non-terminal residue" evidence="9">
    <location>
        <position position="216"/>
    </location>
</feature>
<dbReference type="PROSITE" id="PS01195">
    <property type="entry name" value="PEPT_TRNA_HYDROL_1"/>
    <property type="match status" value="1"/>
</dbReference>
<accession>A0A855X9D6</accession>
<comment type="similarity">
    <text evidence="5 8">Belongs to the PTH family.</text>
</comment>
<dbReference type="Pfam" id="PF01195">
    <property type="entry name" value="Pept_tRNA_hydro"/>
    <property type="match status" value="1"/>
</dbReference>
<evidence type="ECO:0000256" key="6">
    <source>
        <dbReference type="ARBA" id="ARBA00050038"/>
    </source>
</evidence>
<dbReference type="AlphaFoldDB" id="A0A855X9D6"/>
<evidence type="ECO:0000256" key="8">
    <source>
        <dbReference type="RuleBase" id="RU004320"/>
    </source>
</evidence>
<proteinExistence type="inferred from homology"/>
<comment type="caution">
    <text evidence="9">The sequence shown here is derived from an EMBL/GenBank/DDBJ whole genome shotgun (WGS) entry which is preliminary data.</text>
</comment>
<keyword evidence="4" id="KW-0694">RNA-binding</keyword>
<comment type="catalytic activity">
    <reaction evidence="7">
        <text>an N-acyl-L-alpha-aminoacyl-tRNA + H2O = an N-acyl-L-amino acid + a tRNA + H(+)</text>
        <dbReference type="Rhea" id="RHEA:54448"/>
        <dbReference type="Rhea" id="RHEA-COMP:10123"/>
        <dbReference type="Rhea" id="RHEA-COMP:13883"/>
        <dbReference type="ChEBI" id="CHEBI:15377"/>
        <dbReference type="ChEBI" id="CHEBI:15378"/>
        <dbReference type="ChEBI" id="CHEBI:59874"/>
        <dbReference type="ChEBI" id="CHEBI:78442"/>
        <dbReference type="ChEBI" id="CHEBI:138191"/>
        <dbReference type="EC" id="3.1.1.29"/>
    </reaction>
</comment>
<dbReference type="PANTHER" id="PTHR17224">
    <property type="entry name" value="PEPTIDYL-TRNA HYDROLASE"/>
    <property type="match status" value="1"/>
</dbReference>
<evidence type="ECO:0000313" key="9">
    <source>
        <dbReference type="EMBL" id="PWB75112.1"/>
    </source>
</evidence>
<dbReference type="InterPro" id="IPR036416">
    <property type="entry name" value="Pept_tRNA_hydro_sf"/>
</dbReference>
<dbReference type="NCBIfam" id="TIGR00447">
    <property type="entry name" value="pth"/>
    <property type="match status" value="1"/>
</dbReference>
<dbReference type="InterPro" id="IPR001328">
    <property type="entry name" value="Pept_tRNA_hydro"/>
</dbReference>
<dbReference type="GO" id="GO:0000049">
    <property type="term" value="F:tRNA binding"/>
    <property type="evidence" value="ECO:0007669"/>
    <property type="project" value="UniProtKB-KW"/>
</dbReference>
<gene>
    <name evidence="9" type="ORF">C3F09_03005</name>
</gene>
<sequence>MTRIDATEHRLYSEISIQYTYAMISLLLGLGNIGRKYIGTRHNLGFELLDRVAAKLGASERRRTELFDWVKVDIRPSTSLGTAEGGLGTAGGGHGMSEKGESEELLGQGLILAWPRTYVNCSGDAAIKLLEDNGIRPSEMLALVDDFNLPLGALRFRSGGSDGGHNGLASLIETLGTEDFPRLRMGIGPVDKSTDIVDFVLSKFTASERKSADTML</sequence>
<evidence type="ECO:0000256" key="2">
    <source>
        <dbReference type="ARBA" id="ARBA00022555"/>
    </source>
</evidence>
<protein>
    <recommendedName>
        <fullName evidence="6 7">Peptidyl-tRNA hydrolase</fullName>
        <ecNumber evidence="1 7">3.1.1.29</ecNumber>
    </recommendedName>
</protein>
<evidence type="ECO:0000256" key="5">
    <source>
        <dbReference type="ARBA" id="ARBA00038063"/>
    </source>
</evidence>
<evidence type="ECO:0000256" key="1">
    <source>
        <dbReference type="ARBA" id="ARBA00013260"/>
    </source>
</evidence>
<keyword evidence="3 7" id="KW-0378">Hydrolase</keyword>
<dbReference type="Gene3D" id="3.40.50.1470">
    <property type="entry name" value="Peptidyl-tRNA hydrolase"/>
    <property type="match status" value="1"/>
</dbReference>
<evidence type="ECO:0000256" key="7">
    <source>
        <dbReference type="RuleBase" id="RU000673"/>
    </source>
</evidence>
<dbReference type="SUPFAM" id="SSF53178">
    <property type="entry name" value="Peptidyl-tRNA hydrolase-like"/>
    <property type="match status" value="1"/>
</dbReference>
<dbReference type="Proteomes" id="UP000250918">
    <property type="component" value="Unassembled WGS sequence"/>
</dbReference>
<organism evidence="9 10">
    <name type="scientific">candidate division GN15 bacterium</name>
    <dbReference type="NCBI Taxonomy" id="2072418"/>
    <lineage>
        <taxon>Bacteria</taxon>
        <taxon>candidate division GN15</taxon>
    </lineage>
</organism>
<dbReference type="GO" id="GO:0004045">
    <property type="term" value="F:peptidyl-tRNA hydrolase activity"/>
    <property type="evidence" value="ECO:0007669"/>
    <property type="project" value="UniProtKB-EC"/>
</dbReference>
<dbReference type="EMBL" id="PQAP01000014">
    <property type="protein sequence ID" value="PWB75112.1"/>
    <property type="molecule type" value="Genomic_DNA"/>
</dbReference>